<name>A0AAN1UBR2_VIBVL</name>
<evidence type="ECO:0000313" key="2">
    <source>
        <dbReference type="Proteomes" id="UP000263418"/>
    </source>
</evidence>
<organism evidence="1 2">
    <name type="scientific">Vibrio vulnificus</name>
    <dbReference type="NCBI Taxonomy" id="672"/>
    <lineage>
        <taxon>Bacteria</taxon>
        <taxon>Pseudomonadati</taxon>
        <taxon>Pseudomonadota</taxon>
        <taxon>Gammaproteobacteria</taxon>
        <taxon>Vibrionales</taxon>
        <taxon>Vibrionaceae</taxon>
        <taxon>Vibrio</taxon>
    </lineage>
</organism>
<sequence length="126" mass="14179">MFTAQWFRLGGLRCSLLNAALGFNGKMNKNLVVKWADLLSSKLNRSAFEISESGLMSYDFSADSVEVLFEDESYCKFNYAFALENPKEGQVAIFTEHCGYHVFSNVGVTVIEHFGSSKTVIVQNEW</sequence>
<dbReference type="EMBL" id="CP019290">
    <property type="protein sequence ID" value="AXX59621.1"/>
    <property type="molecule type" value="Genomic_DNA"/>
</dbReference>
<protein>
    <submittedName>
        <fullName evidence="1">Uncharacterized protein</fullName>
    </submittedName>
</protein>
<accession>A0AAN1UBR2</accession>
<reference evidence="1 2" key="1">
    <citation type="submission" date="2017-01" db="EMBL/GenBank/DDBJ databases">
        <title>Complete Genome Sequence of Vibrio vulnificus FORC_053.</title>
        <authorList>
            <consortium name="Food-borne Pathogen Omics Research Center"/>
            <person name="Chung H.Y."/>
            <person name="Na E.J."/>
            <person name="Song J.S."/>
            <person name="Kim H."/>
            <person name="Lee J.-H."/>
            <person name="Ryu S."/>
            <person name="Choi S.H."/>
        </authorList>
    </citation>
    <scope>NUCLEOTIDE SEQUENCE [LARGE SCALE GENOMIC DNA]</scope>
    <source>
        <strain evidence="1 2">FORC_053</strain>
    </source>
</reference>
<dbReference type="AlphaFoldDB" id="A0AAN1UBR2"/>
<evidence type="ECO:0000313" key="1">
    <source>
        <dbReference type="EMBL" id="AXX59621.1"/>
    </source>
</evidence>
<gene>
    <name evidence="1" type="ORF">FORC53_1282</name>
</gene>
<proteinExistence type="predicted"/>
<dbReference type="Proteomes" id="UP000263418">
    <property type="component" value="Chromosome 1"/>
</dbReference>